<organism evidence="2 3">
    <name type="scientific">Mangrovicoccus algicola</name>
    <dbReference type="NCBI Taxonomy" id="2771008"/>
    <lineage>
        <taxon>Bacteria</taxon>
        <taxon>Pseudomonadati</taxon>
        <taxon>Pseudomonadota</taxon>
        <taxon>Alphaproteobacteria</taxon>
        <taxon>Rhodobacterales</taxon>
        <taxon>Paracoccaceae</taxon>
        <taxon>Mangrovicoccus</taxon>
    </lineage>
</organism>
<proteinExistence type="predicted"/>
<reference evidence="2" key="1">
    <citation type="submission" date="2020-09" db="EMBL/GenBank/DDBJ databases">
        <title>A novel bacterium of genus Mangrovicoccus, isolated from South China Sea.</title>
        <authorList>
            <person name="Huang H."/>
            <person name="Mo K."/>
            <person name="Hu Y."/>
        </authorList>
    </citation>
    <scope>NUCLEOTIDE SEQUENCE</scope>
    <source>
        <strain evidence="2">HB182678</strain>
    </source>
</reference>
<sequence length="105" mass="11246">MKTTDPLFPKPAATRPGTTEKLALCALVCWLAAGLALRAYAPEAIGWPGIAVPLVLLGLLWQQARALRHMRQEAATLRDALAAMGAERRQDARAARAAPVPQQVP</sequence>
<dbReference type="Proteomes" id="UP000609121">
    <property type="component" value="Unassembled WGS sequence"/>
</dbReference>
<keyword evidence="1" id="KW-0472">Membrane</keyword>
<evidence type="ECO:0000256" key="1">
    <source>
        <dbReference type="SAM" id="Phobius"/>
    </source>
</evidence>
<comment type="caution">
    <text evidence="2">The sequence shown here is derived from an EMBL/GenBank/DDBJ whole genome shotgun (WGS) entry which is preliminary data.</text>
</comment>
<evidence type="ECO:0000313" key="2">
    <source>
        <dbReference type="EMBL" id="MBE3639348.1"/>
    </source>
</evidence>
<name>A0A8J6YU68_9RHOB</name>
<protein>
    <submittedName>
        <fullName evidence="2">Uncharacterized protein</fullName>
    </submittedName>
</protein>
<dbReference type="AlphaFoldDB" id="A0A8J6YU68"/>
<dbReference type="RefSeq" id="WP_226898500.1">
    <property type="nucleotide sequence ID" value="NZ_JACVXA010000044.1"/>
</dbReference>
<keyword evidence="1" id="KW-1133">Transmembrane helix</keyword>
<evidence type="ECO:0000313" key="3">
    <source>
        <dbReference type="Proteomes" id="UP000609121"/>
    </source>
</evidence>
<dbReference type="EMBL" id="JACVXA010000044">
    <property type="protein sequence ID" value="MBE3639348.1"/>
    <property type="molecule type" value="Genomic_DNA"/>
</dbReference>
<accession>A0A8J6YU68</accession>
<keyword evidence="1" id="KW-0812">Transmembrane</keyword>
<feature type="transmembrane region" description="Helical" evidence="1">
    <location>
        <begin position="21"/>
        <end position="39"/>
    </location>
</feature>
<feature type="transmembrane region" description="Helical" evidence="1">
    <location>
        <begin position="45"/>
        <end position="61"/>
    </location>
</feature>
<keyword evidence="3" id="KW-1185">Reference proteome</keyword>
<gene>
    <name evidence="2" type="ORF">ICN82_14200</name>
</gene>
<feature type="non-terminal residue" evidence="2">
    <location>
        <position position="105"/>
    </location>
</feature>